<dbReference type="EMBL" id="WVIE01000006">
    <property type="protein sequence ID" value="NDJ17029.1"/>
    <property type="molecule type" value="Genomic_DNA"/>
</dbReference>
<evidence type="ECO:0000313" key="3">
    <source>
        <dbReference type="Proteomes" id="UP000646053"/>
    </source>
</evidence>
<keyword evidence="3" id="KW-1185">Reference proteome</keyword>
<dbReference type="InterPro" id="IPR038765">
    <property type="entry name" value="Papain-like_cys_pep_sf"/>
</dbReference>
<accession>A0A8J8CHT7</accession>
<feature type="domain" description="Peptidase C39-like" evidence="1">
    <location>
        <begin position="397"/>
        <end position="519"/>
    </location>
</feature>
<organism evidence="2 3">
    <name type="scientific">Myxacorys almedinensis A</name>
    <dbReference type="NCBI Taxonomy" id="2690445"/>
    <lineage>
        <taxon>Bacteria</taxon>
        <taxon>Bacillati</taxon>
        <taxon>Cyanobacteriota</taxon>
        <taxon>Cyanophyceae</taxon>
        <taxon>Leptolyngbyales</taxon>
        <taxon>Leptolyngbyaceae</taxon>
        <taxon>Myxacorys</taxon>
        <taxon>Myxacorys almedinensis</taxon>
    </lineage>
</organism>
<dbReference type="InterPro" id="IPR039564">
    <property type="entry name" value="Peptidase_C39-like"/>
</dbReference>
<reference evidence="2" key="1">
    <citation type="submission" date="2019-12" db="EMBL/GenBank/DDBJ databases">
        <title>High-Quality draft genome sequences of three cyanobacteria isolated from the limestone walls of the Old Cathedral of Coimbra.</title>
        <authorList>
            <person name="Tiago I."/>
            <person name="Soares F."/>
            <person name="Portugal A."/>
        </authorList>
    </citation>
    <scope>NUCLEOTIDE SEQUENCE</scope>
    <source>
        <strain evidence="2">A</strain>
    </source>
</reference>
<protein>
    <recommendedName>
        <fullName evidence="1">Peptidase C39-like domain-containing protein</fullName>
    </recommendedName>
</protein>
<dbReference type="SUPFAM" id="SSF54001">
    <property type="entry name" value="Cysteine proteinases"/>
    <property type="match status" value="1"/>
</dbReference>
<dbReference type="Proteomes" id="UP000646053">
    <property type="component" value="Unassembled WGS sequence"/>
</dbReference>
<dbReference type="RefSeq" id="WP_162422547.1">
    <property type="nucleotide sequence ID" value="NZ_WVIE01000006.1"/>
</dbReference>
<gene>
    <name evidence="2" type="ORF">GS601_06960</name>
</gene>
<evidence type="ECO:0000259" key="1">
    <source>
        <dbReference type="Pfam" id="PF13529"/>
    </source>
</evidence>
<dbReference type="Gene3D" id="3.90.70.10">
    <property type="entry name" value="Cysteine proteinases"/>
    <property type="match status" value="1"/>
</dbReference>
<proteinExistence type="predicted"/>
<dbReference type="AlphaFoldDB" id="A0A8J8CHT7"/>
<evidence type="ECO:0000313" key="2">
    <source>
        <dbReference type="EMBL" id="NDJ17029.1"/>
    </source>
</evidence>
<comment type="caution">
    <text evidence="2">The sequence shown here is derived from an EMBL/GenBank/DDBJ whole genome shotgun (WGS) entry which is preliminary data.</text>
</comment>
<dbReference type="Pfam" id="PF13529">
    <property type="entry name" value="Peptidase_C39_2"/>
    <property type="match status" value="1"/>
</dbReference>
<sequence>MTDTAIQQTSRSELSQGLAASIADGSDTLLSPLGTPTTPPTYSGPTEVLIDTPVTLNGNYDANRIAKIAIAAEDKFALGVTTSNGTWHVSLPKGFSQAGSRWLRLKGFDKVGKLVENKVFYLTVSADPLTVGQALTLKVTQDTYFKTSPVDSSTLKDQQKVFVKAGQTLPVNRYGFVDGHLKVELGQDIPAIGNFGFFYEPCVQLSKGDQILRFSLDDVPDIALAAQLLITSTTVIKAQLGDSSTLSSQQKSSLLQGQTLQIVGYACTGGHFRVTLAEPIAGFGNRGYIYWQYAQIKRNGKEIPYDSGALSVTALTNTILKKRPVDSAQLQPEEQTNFAQHTFYGVSSYMVQGGHFKVSLTEEIPGFGNTGYVFPKFAQMKRGTKAFNPILPSVEMNVPYFSQRDNPRYYWSTCNVTSIAMIFYYYGVRSQYGQLEDELLQWCINKEGLGSQTNHNTLTALIQAYGFKSSFDTRRTWRDVKEELMNGKPVVLCGLFTHGGHIITVVGFTPDGFIVNDPWGDALTGYTYTEGRKLLYPYSYCQRVCGKDGDVWAHFISR</sequence>
<name>A0A8J8CHT7_9CYAN</name>